<sequence length="106" mass="12717">MVNNTLEKDVRQFIEKKLPVVTTLLLKKVVIDEDEPLQSLHEWDDVVDMTEAYFQHFNVSPENFSLRNYYPWEISFFKRKNQNLDKSALTIRMFIESAKAGRWLYD</sequence>
<dbReference type="EMBL" id="CP082904">
    <property type="protein sequence ID" value="UQY44710.1"/>
    <property type="molecule type" value="Genomic_DNA"/>
</dbReference>
<evidence type="ECO:0000313" key="1">
    <source>
        <dbReference type="EMBL" id="UQY44710.1"/>
    </source>
</evidence>
<gene>
    <name evidence="1" type="ORF">K6958_03175</name>
</gene>
<accession>A0ABY4RDF2</accession>
<organism evidence="1 2">
    <name type="scientific">Mixta hanseatica</name>
    <dbReference type="NCBI Taxonomy" id="2872648"/>
    <lineage>
        <taxon>Bacteria</taxon>
        <taxon>Pseudomonadati</taxon>
        <taxon>Pseudomonadota</taxon>
        <taxon>Gammaproteobacteria</taxon>
        <taxon>Enterobacterales</taxon>
        <taxon>Erwiniaceae</taxon>
        <taxon>Mixta</taxon>
    </lineage>
</organism>
<reference evidence="1" key="1">
    <citation type="submission" date="2021-09" db="EMBL/GenBank/DDBJ databases">
        <title>First case of bloodstream infection caused by Mixta hanseatica sp. nov., a member of the Erwiniaceae family.</title>
        <authorList>
            <person name="Both A."/>
            <person name="Huang J."/>
            <person name="Wenzel P."/>
            <person name="Aepfelbacher M."/>
            <person name="Rohde H."/>
            <person name="Christner M."/>
            <person name="Hentschke M."/>
        </authorList>
    </citation>
    <scope>NUCLEOTIDE SEQUENCE</scope>
    <source>
        <strain evidence="1">X22927</strain>
    </source>
</reference>
<dbReference type="InterPro" id="IPR010862">
    <property type="entry name" value="DUF1493"/>
</dbReference>
<keyword evidence="2" id="KW-1185">Reference proteome</keyword>
<protein>
    <submittedName>
        <fullName evidence="1">DUF1493 family protein</fullName>
    </submittedName>
</protein>
<dbReference type="Proteomes" id="UP001056635">
    <property type="component" value="Chromosome"/>
</dbReference>
<evidence type="ECO:0000313" key="2">
    <source>
        <dbReference type="Proteomes" id="UP001056635"/>
    </source>
</evidence>
<proteinExistence type="predicted"/>
<name>A0ABY4RDF2_9GAMM</name>
<dbReference type="RefSeq" id="WP_249893303.1">
    <property type="nucleotide sequence ID" value="NZ_CP082904.1"/>
</dbReference>
<dbReference type="Pfam" id="PF07377">
    <property type="entry name" value="DUF1493"/>
    <property type="match status" value="1"/>
</dbReference>